<dbReference type="EMBL" id="VFEQ01000009">
    <property type="protein sequence ID" value="TWR59007.1"/>
    <property type="molecule type" value="Genomic_DNA"/>
</dbReference>
<reference evidence="1 2" key="1">
    <citation type="submission" date="2019-06" db="EMBL/GenBank/DDBJ databases">
        <title>Pseudomonas bimorpha sp. nov. isolated from bovine raw milk and skim milk concentrate.</title>
        <authorList>
            <person name="Hofmann K."/>
            <person name="Huptas C."/>
            <person name="Doll E."/>
            <person name="Scherer S."/>
            <person name="Wenning M."/>
        </authorList>
    </citation>
    <scope>NUCLEOTIDE SEQUENCE [LARGE SCALE GENOMIC DNA]</scope>
    <source>
        <strain evidence="1 2">DSM 13124</strain>
    </source>
</reference>
<dbReference type="RefSeq" id="WP_074846837.1">
    <property type="nucleotide sequence ID" value="NZ_FNSU01000003.1"/>
</dbReference>
<gene>
    <name evidence="1" type="ORF">FIV41_15795</name>
</gene>
<protein>
    <submittedName>
        <fullName evidence="1">Uncharacterized protein</fullName>
    </submittedName>
</protein>
<sequence>MAIGDKIRQFSVAPAKDHQWIRGLRYAIMLEIEDFKDREGMRLSLSAERINALKGNERFAHRLSNLQEIMDLIAPLENEDPLRSAELGNELAHYLSARENNPDCSSPIRLKGELLGMDLGL</sequence>
<name>A0A9X9BRJ0_PSEMA</name>
<dbReference type="OrthoDB" id="9944432at2"/>
<evidence type="ECO:0000313" key="1">
    <source>
        <dbReference type="EMBL" id="TWR59007.1"/>
    </source>
</evidence>
<organism evidence="1 2">
    <name type="scientific">Pseudomonas marginalis</name>
    <name type="common">Pseudomonas panacis</name>
    <dbReference type="NCBI Taxonomy" id="298"/>
    <lineage>
        <taxon>Bacteria</taxon>
        <taxon>Pseudomonadati</taxon>
        <taxon>Pseudomonadota</taxon>
        <taxon>Gammaproteobacteria</taxon>
        <taxon>Pseudomonadales</taxon>
        <taxon>Pseudomonadaceae</taxon>
        <taxon>Pseudomonas</taxon>
    </lineage>
</organism>
<proteinExistence type="predicted"/>
<accession>A0A9X9BRJ0</accession>
<evidence type="ECO:0000313" key="2">
    <source>
        <dbReference type="Proteomes" id="UP000316123"/>
    </source>
</evidence>
<dbReference type="Proteomes" id="UP000316123">
    <property type="component" value="Unassembled WGS sequence"/>
</dbReference>
<comment type="caution">
    <text evidence="1">The sequence shown here is derived from an EMBL/GenBank/DDBJ whole genome shotgun (WGS) entry which is preliminary data.</text>
</comment>
<dbReference type="AlphaFoldDB" id="A0A9X9BRJ0"/>